<feature type="region of interest" description="Disordered" evidence="1">
    <location>
        <begin position="1"/>
        <end position="23"/>
    </location>
</feature>
<name>A0A9Q1EVU5_SYNKA</name>
<evidence type="ECO:0000313" key="2">
    <source>
        <dbReference type="EMBL" id="KAJ8346005.1"/>
    </source>
</evidence>
<proteinExistence type="predicted"/>
<dbReference type="AlphaFoldDB" id="A0A9Q1EVU5"/>
<gene>
    <name evidence="2" type="ORF">SKAU_G00301980</name>
</gene>
<evidence type="ECO:0000313" key="3">
    <source>
        <dbReference type="Proteomes" id="UP001152622"/>
    </source>
</evidence>
<dbReference type="Proteomes" id="UP001152622">
    <property type="component" value="Chromosome 12"/>
</dbReference>
<dbReference type="EMBL" id="JAINUF010000012">
    <property type="protein sequence ID" value="KAJ8346005.1"/>
    <property type="molecule type" value="Genomic_DNA"/>
</dbReference>
<sequence length="109" mass="11440">MRTDSACEQEPINLSSASDVNGASLKPSRLSALTYFGDRVGIDGCCAAVGEDVFIATVARRGNSSRPFLGTGPGKSNMTPTASPSMHCSRLSSGCHGHRFHEEDPRTPG</sequence>
<feature type="compositionally biased region" description="Polar residues" evidence="1">
    <location>
        <begin position="12"/>
        <end position="21"/>
    </location>
</feature>
<feature type="compositionally biased region" description="Polar residues" evidence="1">
    <location>
        <begin position="74"/>
        <end position="92"/>
    </location>
</feature>
<protein>
    <submittedName>
        <fullName evidence="2">Uncharacterized protein</fullName>
    </submittedName>
</protein>
<accession>A0A9Q1EVU5</accession>
<keyword evidence="3" id="KW-1185">Reference proteome</keyword>
<feature type="region of interest" description="Disordered" evidence="1">
    <location>
        <begin position="64"/>
        <end position="109"/>
    </location>
</feature>
<organism evidence="2 3">
    <name type="scientific">Synaphobranchus kaupii</name>
    <name type="common">Kaup's arrowtooth eel</name>
    <dbReference type="NCBI Taxonomy" id="118154"/>
    <lineage>
        <taxon>Eukaryota</taxon>
        <taxon>Metazoa</taxon>
        <taxon>Chordata</taxon>
        <taxon>Craniata</taxon>
        <taxon>Vertebrata</taxon>
        <taxon>Euteleostomi</taxon>
        <taxon>Actinopterygii</taxon>
        <taxon>Neopterygii</taxon>
        <taxon>Teleostei</taxon>
        <taxon>Anguilliformes</taxon>
        <taxon>Synaphobranchidae</taxon>
        <taxon>Synaphobranchus</taxon>
    </lineage>
</organism>
<reference evidence="2" key="1">
    <citation type="journal article" date="2023" name="Science">
        <title>Genome structures resolve the early diversification of teleost fishes.</title>
        <authorList>
            <person name="Parey E."/>
            <person name="Louis A."/>
            <person name="Montfort J."/>
            <person name="Bouchez O."/>
            <person name="Roques C."/>
            <person name="Iampietro C."/>
            <person name="Lluch J."/>
            <person name="Castinel A."/>
            <person name="Donnadieu C."/>
            <person name="Desvignes T."/>
            <person name="Floi Bucao C."/>
            <person name="Jouanno E."/>
            <person name="Wen M."/>
            <person name="Mejri S."/>
            <person name="Dirks R."/>
            <person name="Jansen H."/>
            <person name="Henkel C."/>
            <person name="Chen W.J."/>
            <person name="Zahm M."/>
            <person name="Cabau C."/>
            <person name="Klopp C."/>
            <person name="Thompson A.W."/>
            <person name="Robinson-Rechavi M."/>
            <person name="Braasch I."/>
            <person name="Lecointre G."/>
            <person name="Bobe J."/>
            <person name="Postlethwait J.H."/>
            <person name="Berthelot C."/>
            <person name="Roest Crollius H."/>
            <person name="Guiguen Y."/>
        </authorList>
    </citation>
    <scope>NUCLEOTIDE SEQUENCE</scope>
    <source>
        <strain evidence="2">WJC10195</strain>
    </source>
</reference>
<evidence type="ECO:0000256" key="1">
    <source>
        <dbReference type="SAM" id="MobiDB-lite"/>
    </source>
</evidence>
<feature type="compositionally biased region" description="Basic and acidic residues" evidence="1">
    <location>
        <begin position="100"/>
        <end position="109"/>
    </location>
</feature>
<comment type="caution">
    <text evidence="2">The sequence shown here is derived from an EMBL/GenBank/DDBJ whole genome shotgun (WGS) entry which is preliminary data.</text>
</comment>